<dbReference type="PROSITE" id="PS51194">
    <property type="entry name" value="HELICASE_CTER"/>
    <property type="match status" value="1"/>
</dbReference>
<dbReference type="Pfam" id="PF25806">
    <property type="entry name" value="RHH_ERCC6L2"/>
    <property type="match status" value="1"/>
</dbReference>
<dbReference type="OrthoDB" id="413460at2759"/>
<organism evidence="9 10">
    <name type="scientific">Lomentospora prolificans</name>
    <dbReference type="NCBI Taxonomy" id="41688"/>
    <lineage>
        <taxon>Eukaryota</taxon>
        <taxon>Fungi</taxon>
        <taxon>Dikarya</taxon>
        <taxon>Ascomycota</taxon>
        <taxon>Pezizomycotina</taxon>
        <taxon>Sordariomycetes</taxon>
        <taxon>Hypocreomycetidae</taxon>
        <taxon>Microascales</taxon>
        <taxon>Microascaceae</taxon>
        <taxon>Lomentospora</taxon>
    </lineage>
</organism>
<dbReference type="CDD" id="cd18793">
    <property type="entry name" value="SF2_C_SNF"/>
    <property type="match status" value="1"/>
</dbReference>
<dbReference type="InterPro" id="IPR001650">
    <property type="entry name" value="Helicase_C-like"/>
</dbReference>
<dbReference type="STRING" id="41688.A0A2N3N5K4"/>
<dbReference type="SUPFAM" id="SSF52540">
    <property type="entry name" value="P-loop containing nucleoside triphosphate hydrolases"/>
    <property type="match status" value="2"/>
</dbReference>
<evidence type="ECO:0000259" key="7">
    <source>
        <dbReference type="PROSITE" id="PS51192"/>
    </source>
</evidence>
<comment type="subcellular location">
    <subcellularLocation>
        <location evidence="1">Nucleus</location>
    </subcellularLocation>
</comment>
<evidence type="ECO:0000256" key="5">
    <source>
        <dbReference type="ARBA" id="ARBA00023242"/>
    </source>
</evidence>
<dbReference type="InterPro" id="IPR000330">
    <property type="entry name" value="SNF2_N"/>
</dbReference>
<evidence type="ECO:0000256" key="6">
    <source>
        <dbReference type="SAM" id="MobiDB-lite"/>
    </source>
</evidence>
<accession>A0A2N3N5K4</accession>
<evidence type="ECO:0000256" key="1">
    <source>
        <dbReference type="ARBA" id="ARBA00004123"/>
    </source>
</evidence>
<reference evidence="9 10" key="1">
    <citation type="journal article" date="2017" name="G3 (Bethesda)">
        <title>First Draft Genome Sequence of the Pathogenic Fungus Lomentospora prolificans (Formerly Scedosporium prolificans).</title>
        <authorList>
            <person name="Luo R."/>
            <person name="Zimin A."/>
            <person name="Workman R."/>
            <person name="Fan Y."/>
            <person name="Pertea G."/>
            <person name="Grossman N."/>
            <person name="Wear M.P."/>
            <person name="Jia B."/>
            <person name="Miller H."/>
            <person name="Casadevall A."/>
            <person name="Timp W."/>
            <person name="Zhang S.X."/>
            <person name="Salzberg S.L."/>
        </authorList>
    </citation>
    <scope>NUCLEOTIDE SEQUENCE [LARGE SCALE GENOMIC DNA]</scope>
    <source>
        <strain evidence="9 10">JHH-5317</strain>
    </source>
</reference>
<dbReference type="GO" id="GO:0016787">
    <property type="term" value="F:hydrolase activity"/>
    <property type="evidence" value="ECO:0007669"/>
    <property type="project" value="UniProtKB-KW"/>
</dbReference>
<dbReference type="SMART" id="SM00487">
    <property type="entry name" value="DEXDc"/>
    <property type="match status" value="1"/>
</dbReference>
<dbReference type="SMART" id="SM00490">
    <property type="entry name" value="HELICc"/>
    <property type="match status" value="1"/>
</dbReference>
<dbReference type="AlphaFoldDB" id="A0A2N3N5K4"/>
<dbReference type="PROSITE" id="PS51192">
    <property type="entry name" value="HELICASE_ATP_BIND_1"/>
    <property type="match status" value="1"/>
</dbReference>
<dbReference type="InParanoid" id="A0A2N3N5K4"/>
<evidence type="ECO:0000313" key="10">
    <source>
        <dbReference type="Proteomes" id="UP000233524"/>
    </source>
</evidence>
<keyword evidence="5" id="KW-0539">Nucleus</keyword>
<evidence type="ECO:0000256" key="4">
    <source>
        <dbReference type="ARBA" id="ARBA00022840"/>
    </source>
</evidence>
<dbReference type="Pfam" id="PF00176">
    <property type="entry name" value="SNF2-rel_dom"/>
    <property type="match status" value="1"/>
</dbReference>
<keyword evidence="3" id="KW-0378">Hydrolase</keyword>
<feature type="domain" description="Helicase ATP-binding" evidence="7">
    <location>
        <begin position="202"/>
        <end position="380"/>
    </location>
</feature>
<evidence type="ECO:0000256" key="2">
    <source>
        <dbReference type="ARBA" id="ARBA00022741"/>
    </source>
</evidence>
<dbReference type="InterPro" id="IPR050496">
    <property type="entry name" value="SNF2_RAD54_helicase_repair"/>
</dbReference>
<feature type="domain" description="Helicase C-terminal" evidence="8">
    <location>
        <begin position="578"/>
        <end position="732"/>
    </location>
</feature>
<feature type="compositionally biased region" description="Basic and acidic residues" evidence="6">
    <location>
        <begin position="43"/>
        <end position="53"/>
    </location>
</feature>
<feature type="region of interest" description="Disordered" evidence="6">
    <location>
        <begin position="958"/>
        <end position="1004"/>
    </location>
</feature>
<dbReference type="PANTHER" id="PTHR45629">
    <property type="entry name" value="SNF2/RAD54 FAMILY MEMBER"/>
    <property type="match status" value="1"/>
</dbReference>
<keyword evidence="2" id="KW-0547">Nucleotide-binding</keyword>
<feature type="compositionally biased region" description="Basic and acidic residues" evidence="6">
    <location>
        <begin position="1"/>
        <end position="10"/>
    </location>
</feature>
<dbReference type="InterPro" id="IPR049730">
    <property type="entry name" value="SNF2/RAD54-like_C"/>
</dbReference>
<comment type="caution">
    <text evidence="9">The sequence shown here is derived from an EMBL/GenBank/DDBJ whole genome shotgun (WGS) entry which is preliminary data.</text>
</comment>
<dbReference type="Pfam" id="PF00271">
    <property type="entry name" value="Helicase_C"/>
    <property type="match status" value="1"/>
</dbReference>
<dbReference type="InterPro" id="IPR038718">
    <property type="entry name" value="SNF2-like_sf"/>
</dbReference>
<dbReference type="Proteomes" id="UP000233524">
    <property type="component" value="Unassembled WGS sequence"/>
</dbReference>
<evidence type="ECO:0000259" key="8">
    <source>
        <dbReference type="PROSITE" id="PS51194"/>
    </source>
</evidence>
<name>A0A2N3N5K4_9PEZI</name>
<dbReference type="FunFam" id="3.40.50.10810:FF:000019">
    <property type="entry name" value="DNA excision repair protein ERCC-6-like 2 isoform X1"/>
    <property type="match status" value="1"/>
</dbReference>
<protein>
    <recommendedName>
        <fullName evidence="11">DNA excision repair protein ERCC-6-like 2</fullName>
    </recommendedName>
</protein>
<feature type="compositionally biased region" description="Basic and acidic residues" evidence="6">
    <location>
        <begin position="969"/>
        <end position="1004"/>
    </location>
</feature>
<dbReference type="EMBL" id="NLAX01000701">
    <property type="protein sequence ID" value="PKS07706.1"/>
    <property type="molecule type" value="Genomic_DNA"/>
</dbReference>
<keyword evidence="10" id="KW-1185">Reference proteome</keyword>
<feature type="compositionally biased region" description="Basic and acidic residues" evidence="6">
    <location>
        <begin position="1042"/>
        <end position="1063"/>
    </location>
</feature>
<dbReference type="InterPro" id="IPR057931">
    <property type="entry name" value="RHH_ERCC6L2"/>
</dbReference>
<sequence>MASESKKEVIVIDDLSTASESDWEFGPVPQGPPRDGAGITPRIKADPAQEIEGKVLWTDDSDDGMKGKGKRKRRSIASGPRNANKGRPPKKKKDEGIAASGDELEEAGVPDYIRQRRKAFDENKAILKNAGLRLPPDYRDVDLGDEGRLEDLEERPKFDSASGIKPCRPYEDIELDQSGGLIPASIAQYLRDYQITGVQFLHRLFVNQEGGILGDDMGLGKTVQVAAFLTAAFGKTGDERDRKRMRAMRRDYKAWYPRVLVVCPGTLIQNWKNELDRWGWWHVDICHGASKEDAVMTARSGLLEIMITTYQTYKKNKSSINGVEWDAVVADECHVMKDRRSETTKAMDEVNALCRIGLTGTAIQNSYDELWTLLNWTNPAQFGPLSEWTRTISRPLTIGQSHDATLKQLSIARKRAKQLVQNLLPRFFLRRMKTLIADQLPRKSDKVVFCPLTDVQKDAYENFLESDMVTLLRTLGDPCECGKMRRNGARTKKGWCCFKFLPDGRAWQSVVFPCMMALQKMSNHVTLMVPSSLDLADKHDSELRMLQLALPDSWEELYQKRDSMVNLANPEFCGKWKILKKLLRFWHGSGDKVLVFSHSVKLLRILQYLFSNTSYSVSYLDGSLSYDDRQKVVDDFNSDPNQFVFLISTKAGGVGLNITSANKVVIVDPHWNPSYDLQAQDRAYRIGQTRDVDVFRLISAGTIEEIVYARQVYKQQQANIGYNASEERRYFKGVQKDEERKGEIFGLSNIFNYHGDQLVLREIVNKTNIAEARVGISLVDVDIEKAIKDEEVAATVKREGAEDDGGMSQLAALVAVEDKEEFLASKRKDKPKSDAIQAILASVGVEYTHENSEVVGSSKIEQQLSRKAELIGDSDADLDDESALFAPDPRFKSRTIDSSSAHVYNPPEDVMKRQFCSMAKEFGFSNATEFALVVESMTQEERRNCLDKFYKLRASKLGQETTASPSVEPDEKKPTAKSVKHDEDTKVKADGDAENARERVKTEDNDIVIRRTIKTEAFGSRLKVEVNIAEPSHVIKEAPGSVRREVPKARTKLEDDNRPRADQGSRPYNPEGTVKVEESRRVSVFISDGDEDDDDEL</sequence>
<evidence type="ECO:0000313" key="9">
    <source>
        <dbReference type="EMBL" id="PKS07706.1"/>
    </source>
</evidence>
<dbReference type="GO" id="GO:0005524">
    <property type="term" value="F:ATP binding"/>
    <property type="evidence" value="ECO:0007669"/>
    <property type="project" value="InterPro"/>
</dbReference>
<evidence type="ECO:0000256" key="3">
    <source>
        <dbReference type="ARBA" id="ARBA00022801"/>
    </source>
</evidence>
<dbReference type="VEuPathDB" id="FungiDB:jhhlp_006314"/>
<dbReference type="Gene3D" id="3.40.50.10810">
    <property type="entry name" value="Tandem AAA-ATPase domain"/>
    <property type="match status" value="1"/>
</dbReference>
<dbReference type="Pfam" id="PF14773">
    <property type="entry name" value="VIGSSK"/>
    <property type="match status" value="1"/>
</dbReference>
<evidence type="ECO:0008006" key="11">
    <source>
        <dbReference type="Google" id="ProtNLM"/>
    </source>
</evidence>
<dbReference type="Gene3D" id="3.40.50.300">
    <property type="entry name" value="P-loop containing nucleotide triphosphate hydrolases"/>
    <property type="match status" value="1"/>
</dbReference>
<dbReference type="GO" id="GO:0005634">
    <property type="term" value="C:nucleus"/>
    <property type="evidence" value="ECO:0007669"/>
    <property type="project" value="UniProtKB-SubCell"/>
</dbReference>
<gene>
    <name evidence="9" type="ORF">jhhlp_006314</name>
</gene>
<keyword evidence="4" id="KW-0067">ATP-binding</keyword>
<dbReference type="InterPro" id="IPR029256">
    <property type="entry name" value="Heliccase-ass-bd"/>
</dbReference>
<feature type="region of interest" description="Disordered" evidence="6">
    <location>
        <begin position="1"/>
        <end position="102"/>
    </location>
</feature>
<feature type="region of interest" description="Disordered" evidence="6">
    <location>
        <begin position="1031"/>
        <end position="1097"/>
    </location>
</feature>
<dbReference type="InterPro" id="IPR014001">
    <property type="entry name" value="Helicase_ATP-bd"/>
</dbReference>
<dbReference type="PANTHER" id="PTHR45629:SF7">
    <property type="entry name" value="DNA EXCISION REPAIR PROTEIN ERCC-6-RELATED"/>
    <property type="match status" value="1"/>
</dbReference>
<feature type="compositionally biased region" description="Acidic residues" evidence="6">
    <location>
        <begin position="1088"/>
        <end position="1097"/>
    </location>
</feature>
<proteinExistence type="predicted"/>
<dbReference type="InterPro" id="IPR027417">
    <property type="entry name" value="P-loop_NTPase"/>
</dbReference>